<comment type="function">
    <text evidence="4">The pyruvate dehydrogenase complex catalyzes the overall conversion of pyruvate to acetyl-CoA and CO(2). It contains multiple copies of three enzymatic components: pyruvate dehydrogenase (E1), dihydrolipoamide acetyltransferase (E2) and lipoamide dehydrogenase (E3).</text>
</comment>
<dbReference type="GO" id="GO:0004739">
    <property type="term" value="F:pyruvate dehydrogenase (acetyl-transferring) activity"/>
    <property type="evidence" value="ECO:0007669"/>
    <property type="project" value="UniProtKB-UniRule"/>
</dbReference>
<gene>
    <name evidence="6" type="primary">pdhA</name>
    <name evidence="6" type="ORF">C3928_07850</name>
</gene>
<feature type="domain" description="Dehydrogenase E1 component" evidence="5">
    <location>
        <begin position="46"/>
        <end position="332"/>
    </location>
</feature>
<evidence type="ECO:0000256" key="4">
    <source>
        <dbReference type="RuleBase" id="RU366007"/>
    </source>
</evidence>
<dbReference type="EMBL" id="PQWY01000011">
    <property type="protein sequence ID" value="PPK30670.1"/>
    <property type="molecule type" value="Genomic_DNA"/>
</dbReference>
<keyword evidence="2 4" id="KW-0560">Oxidoreductase</keyword>
<comment type="cofactor">
    <cofactor evidence="1 4">
        <name>thiamine diphosphate</name>
        <dbReference type="ChEBI" id="CHEBI:58937"/>
    </cofactor>
</comment>
<evidence type="ECO:0000256" key="3">
    <source>
        <dbReference type="ARBA" id="ARBA00023052"/>
    </source>
</evidence>
<sequence length="364" mass="40587">MLTRSHVMTTVAQFEITYTQYLNEQGKLVAELPPFADNQSILKELYKIMVLTRTFDKKAIALQRTGKMGTYAPINGQEAISTAIGHAMKSEDVLIPYYRDYAAQFQRGVKMSEILAFWGGDERGSHYSSNAEDLPICVPIASQCLHAAGVAFAFKYRNQPRVAVVCIGEGGTSEGDFYEAMNVAGAWKLPVVFVVNNNKWAISVPIEKQTGSQTIAQKAIAAGFSGVQIDGNDIFAARQVIGDAIKKARQGGGPTLVEALTYRLCDHTTADDATRYQPSQEVEEAKAKEPITRFKHYLMQQNIWTSQDEEKLVIECSEKVEKAVEEYLNTKPQPVSSIFDYHYAELPEYLIEQRAIAMEEYSHA</sequence>
<keyword evidence="4 6" id="KW-0670">Pyruvate</keyword>
<proteinExistence type="predicted"/>
<dbReference type="CDD" id="cd02000">
    <property type="entry name" value="TPP_E1_PDC_ADC_BCADC"/>
    <property type="match status" value="1"/>
</dbReference>
<dbReference type="Proteomes" id="UP000239239">
    <property type="component" value="Unassembled WGS sequence"/>
</dbReference>
<dbReference type="OrthoDB" id="9766715at2"/>
<dbReference type="EC" id="1.2.4.1" evidence="4"/>
<dbReference type="InterPro" id="IPR001017">
    <property type="entry name" value="DH_E1"/>
</dbReference>
<reference evidence="6 7" key="1">
    <citation type="submission" date="2018-02" db="EMBL/GenBank/DDBJ databases">
        <title>Draft genome sequences of four Legionella pneumophila clinical strains isolated in Ontario.</title>
        <authorList>
            <person name="Fortuna A."/>
            <person name="Ramnarine R."/>
            <person name="Li A."/>
            <person name="Frantz C."/>
            <person name="Mallo G."/>
        </authorList>
    </citation>
    <scope>NUCLEOTIDE SEQUENCE [LARGE SCALE GENOMIC DNA]</scope>
    <source>
        <strain evidence="6 7">LG61</strain>
    </source>
</reference>
<dbReference type="InterPro" id="IPR029061">
    <property type="entry name" value="THDP-binding"/>
</dbReference>
<dbReference type="NCBIfam" id="TIGR03181">
    <property type="entry name" value="PDH_E1_alph_x"/>
    <property type="match status" value="1"/>
</dbReference>
<dbReference type="SUPFAM" id="SSF52518">
    <property type="entry name" value="Thiamin diphosphate-binding fold (THDP-binding)"/>
    <property type="match status" value="1"/>
</dbReference>
<protein>
    <recommendedName>
        <fullName evidence="4">Pyruvate dehydrogenase E1 component subunit alpha</fullName>
        <ecNumber evidence="4">1.2.4.1</ecNumber>
    </recommendedName>
</protein>
<dbReference type="AlphaFoldDB" id="A0A2S6EZR7"/>
<evidence type="ECO:0000313" key="6">
    <source>
        <dbReference type="EMBL" id="PPK30670.1"/>
    </source>
</evidence>
<comment type="subunit">
    <text evidence="4">Heterodimer of an alpha and a beta chain.</text>
</comment>
<dbReference type="Pfam" id="PF00676">
    <property type="entry name" value="E1_dh"/>
    <property type="match status" value="1"/>
</dbReference>
<evidence type="ECO:0000313" key="7">
    <source>
        <dbReference type="Proteomes" id="UP000239239"/>
    </source>
</evidence>
<accession>A0A2S6EZR7</accession>
<evidence type="ECO:0000256" key="2">
    <source>
        <dbReference type="ARBA" id="ARBA00023002"/>
    </source>
</evidence>
<dbReference type="InterPro" id="IPR050771">
    <property type="entry name" value="Alpha-ketoacid_DH_E1_comp"/>
</dbReference>
<dbReference type="Gene3D" id="3.40.50.970">
    <property type="match status" value="1"/>
</dbReference>
<dbReference type="PANTHER" id="PTHR43380">
    <property type="entry name" value="2-OXOISOVALERATE DEHYDROGENASE SUBUNIT ALPHA, MITOCHONDRIAL"/>
    <property type="match status" value="1"/>
</dbReference>
<evidence type="ECO:0000256" key="1">
    <source>
        <dbReference type="ARBA" id="ARBA00001964"/>
    </source>
</evidence>
<evidence type="ECO:0000259" key="5">
    <source>
        <dbReference type="Pfam" id="PF00676"/>
    </source>
</evidence>
<organism evidence="6 7">
    <name type="scientific">Legionella pneumophila</name>
    <dbReference type="NCBI Taxonomy" id="446"/>
    <lineage>
        <taxon>Bacteria</taxon>
        <taxon>Pseudomonadati</taxon>
        <taxon>Pseudomonadota</taxon>
        <taxon>Gammaproteobacteria</taxon>
        <taxon>Legionellales</taxon>
        <taxon>Legionellaceae</taxon>
        <taxon>Legionella</taxon>
    </lineage>
</organism>
<keyword evidence="3 4" id="KW-0786">Thiamine pyrophosphate</keyword>
<comment type="catalytic activity">
    <reaction evidence="4">
        <text>N(6)-[(R)-lipoyl]-L-lysyl-[protein] + pyruvate + H(+) = N(6)-[(R)-S(8)-acetyldihydrolipoyl]-L-lysyl-[protein] + CO2</text>
        <dbReference type="Rhea" id="RHEA:19189"/>
        <dbReference type="Rhea" id="RHEA-COMP:10474"/>
        <dbReference type="Rhea" id="RHEA-COMP:10478"/>
        <dbReference type="ChEBI" id="CHEBI:15361"/>
        <dbReference type="ChEBI" id="CHEBI:15378"/>
        <dbReference type="ChEBI" id="CHEBI:16526"/>
        <dbReference type="ChEBI" id="CHEBI:83099"/>
        <dbReference type="ChEBI" id="CHEBI:83111"/>
        <dbReference type="EC" id="1.2.4.1"/>
    </reaction>
</comment>
<dbReference type="GO" id="GO:0009083">
    <property type="term" value="P:branched-chain amino acid catabolic process"/>
    <property type="evidence" value="ECO:0007669"/>
    <property type="project" value="TreeGrafter"/>
</dbReference>
<dbReference type="InterPro" id="IPR017596">
    <property type="entry name" value="PdhA/BkdA"/>
</dbReference>
<name>A0A2S6EZR7_LEGPN</name>
<comment type="caution">
    <text evidence="6">The sequence shown here is derived from an EMBL/GenBank/DDBJ whole genome shotgun (WGS) entry which is preliminary data.</text>
</comment>
<dbReference type="PANTHER" id="PTHR43380:SF1">
    <property type="entry name" value="2-OXOISOVALERATE DEHYDROGENASE SUBUNIT ALPHA, MITOCHONDRIAL"/>
    <property type="match status" value="1"/>
</dbReference>